<feature type="compositionally biased region" description="Basic and acidic residues" evidence="1">
    <location>
        <begin position="68"/>
        <end position="96"/>
    </location>
</feature>
<reference evidence="3" key="1">
    <citation type="journal article" date="2013" name="Nature">
        <title>Pan genome of the phytoplankton Emiliania underpins its global distribution.</title>
        <authorList>
            <person name="Read B.A."/>
            <person name="Kegel J."/>
            <person name="Klute M.J."/>
            <person name="Kuo A."/>
            <person name="Lefebvre S.C."/>
            <person name="Maumus F."/>
            <person name="Mayer C."/>
            <person name="Miller J."/>
            <person name="Monier A."/>
            <person name="Salamov A."/>
            <person name="Young J."/>
            <person name="Aguilar M."/>
            <person name="Claverie J.M."/>
            <person name="Frickenhaus S."/>
            <person name="Gonzalez K."/>
            <person name="Herman E.K."/>
            <person name="Lin Y.C."/>
            <person name="Napier J."/>
            <person name="Ogata H."/>
            <person name="Sarno A.F."/>
            <person name="Shmutz J."/>
            <person name="Schroeder D."/>
            <person name="de Vargas C."/>
            <person name="Verret F."/>
            <person name="von Dassow P."/>
            <person name="Valentin K."/>
            <person name="Van de Peer Y."/>
            <person name="Wheeler G."/>
            <person name="Dacks J.B."/>
            <person name="Delwiche C.F."/>
            <person name="Dyhrman S.T."/>
            <person name="Glockner G."/>
            <person name="John U."/>
            <person name="Richards T."/>
            <person name="Worden A.Z."/>
            <person name="Zhang X."/>
            <person name="Grigoriev I.V."/>
            <person name="Allen A.E."/>
            <person name="Bidle K."/>
            <person name="Borodovsky M."/>
            <person name="Bowler C."/>
            <person name="Brownlee C."/>
            <person name="Cock J.M."/>
            <person name="Elias M."/>
            <person name="Gladyshev V.N."/>
            <person name="Groth M."/>
            <person name="Guda C."/>
            <person name="Hadaegh A."/>
            <person name="Iglesias-Rodriguez M.D."/>
            <person name="Jenkins J."/>
            <person name="Jones B.M."/>
            <person name="Lawson T."/>
            <person name="Leese F."/>
            <person name="Lindquist E."/>
            <person name="Lobanov A."/>
            <person name="Lomsadze A."/>
            <person name="Malik S.B."/>
            <person name="Marsh M.E."/>
            <person name="Mackinder L."/>
            <person name="Mock T."/>
            <person name="Mueller-Roeber B."/>
            <person name="Pagarete A."/>
            <person name="Parker M."/>
            <person name="Probert I."/>
            <person name="Quesneville H."/>
            <person name="Raines C."/>
            <person name="Rensing S.A."/>
            <person name="Riano-Pachon D.M."/>
            <person name="Richier S."/>
            <person name="Rokitta S."/>
            <person name="Shiraiwa Y."/>
            <person name="Soanes D.M."/>
            <person name="van der Giezen M."/>
            <person name="Wahlund T.M."/>
            <person name="Williams B."/>
            <person name="Wilson W."/>
            <person name="Wolfe G."/>
            <person name="Wurch L.L."/>
        </authorList>
    </citation>
    <scope>NUCLEOTIDE SEQUENCE</scope>
</reference>
<organism evidence="2 3">
    <name type="scientific">Emiliania huxleyi (strain CCMP1516)</name>
    <dbReference type="NCBI Taxonomy" id="280463"/>
    <lineage>
        <taxon>Eukaryota</taxon>
        <taxon>Haptista</taxon>
        <taxon>Haptophyta</taxon>
        <taxon>Prymnesiophyceae</taxon>
        <taxon>Isochrysidales</taxon>
        <taxon>Noelaerhabdaceae</taxon>
        <taxon>Emiliania</taxon>
    </lineage>
</organism>
<dbReference type="KEGG" id="ehx:EMIHUDRAFT_204738"/>
<dbReference type="AlphaFoldDB" id="A0A0D3I4E5"/>
<feature type="region of interest" description="Disordered" evidence="1">
    <location>
        <begin position="1"/>
        <end position="126"/>
    </location>
</feature>
<dbReference type="EnsemblProtists" id="EOD27777">
    <property type="protein sequence ID" value="EOD27777"/>
    <property type="gene ID" value="EMIHUDRAFT_204738"/>
</dbReference>
<evidence type="ECO:0000256" key="1">
    <source>
        <dbReference type="SAM" id="MobiDB-lite"/>
    </source>
</evidence>
<feature type="compositionally biased region" description="Low complexity" evidence="1">
    <location>
        <begin position="14"/>
        <end position="41"/>
    </location>
</feature>
<feature type="region of interest" description="Disordered" evidence="1">
    <location>
        <begin position="152"/>
        <end position="181"/>
    </location>
</feature>
<dbReference type="Proteomes" id="UP000013827">
    <property type="component" value="Unassembled WGS sequence"/>
</dbReference>
<sequence length="227" mass="23557">MGFLLPHVRGTWDPLLQRSAAPRAASRPSSLSPGKLLPPLSAAGSEAAGRVVPVQSPRPEVASGGPRASDRPLKQTPAERSRGGGLEEMHTEEELHTGGTRATAGGESSVAPTPAPTGSSAATPRSLEAESLALAWRLQQLEQEALHEAITANSPMPVPGGGGGFGANADGPERMETEGDEDASLRLAIRLQQEELQWHQMASRRTLEQAGVVLHGPSAASEEGPAD</sequence>
<evidence type="ECO:0000313" key="2">
    <source>
        <dbReference type="EnsemblProtists" id="EOD06130"/>
    </source>
</evidence>
<dbReference type="GeneID" id="17252235"/>
<dbReference type="GeneID" id="17273323"/>
<reference evidence="2" key="2">
    <citation type="submission" date="2024-10" db="UniProtKB">
        <authorList>
            <consortium name="EnsemblProtists"/>
        </authorList>
    </citation>
    <scope>IDENTIFICATION</scope>
</reference>
<evidence type="ECO:0000313" key="3">
    <source>
        <dbReference type="Proteomes" id="UP000013827"/>
    </source>
</evidence>
<dbReference type="RefSeq" id="XP_005780206.1">
    <property type="nucleotide sequence ID" value="XM_005780149.1"/>
</dbReference>
<proteinExistence type="predicted"/>
<feature type="compositionally biased region" description="Low complexity" evidence="1">
    <location>
        <begin position="108"/>
        <end position="124"/>
    </location>
</feature>
<protein>
    <submittedName>
        <fullName evidence="2">Uncharacterized protein</fullName>
    </submittedName>
</protein>
<dbReference type="HOGENOM" id="CLU_1221597_0_0_1"/>
<dbReference type="RefSeq" id="XP_005758559.1">
    <property type="nucleotide sequence ID" value="XM_005758502.1"/>
</dbReference>
<keyword evidence="3" id="KW-1185">Reference proteome</keyword>
<dbReference type="PaxDb" id="2903-EOD06130"/>
<dbReference type="EnsemblProtists" id="EOD06130">
    <property type="protein sequence ID" value="EOD06130"/>
    <property type="gene ID" value="EMIHUDRAFT_219454"/>
</dbReference>
<accession>A0A0D3I4E5</accession>
<name>A0A0D3I4E5_EMIH1</name>
<dbReference type="KEGG" id="ehx:EMIHUDRAFT_219454"/>